<evidence type="ECO:0000259" key="12">
    <source>
        <dbReference type="PROSITE" id="PS50086"/>
    </source>
</evidence>
<feature type="region of interest" description="Disordered" evidence="11">
    <location>
        <begin position="308"/>
        <end position="328"/>
    </location>
</feature>
<evidence type="ECO:0000256" key="2">
    <source>
        <dbReference type="ARBA" id="ARBA00022448"/>
    </source>
</evidence>
<keyword evidence="2" id="KW-0813">Transport</keyword>
<keyword evidence="14" id="KW-1185">Reference proteome</keyword>
<dbReference type="STRING" id="212602.A0A420HIK6"/>
<feature type="domain" description="Rab-GAP TBC" evidence="12">
    <location>
        <begin position="400"/>
        <end position="664"/>
    </location>
</feature>
<proteinExistence type="inferred from homology"/>
<evidence type="ECO:0000313" key="13">
    <source>
        <dbReference type="EMBL" id="RKF57312.1"/>
    </source>
</evidence>
<dbReference type="OrthoDB" id="295078at2759"/>
<comment type="subcellular location">
    <subcellularLocation>
        <location evidence="1">Cytoplasm</location>
    </subcellularLocation>
</comment>
<dbReference type="GO" id="GO:0016192">
    <property type="term" value="P:vesicle-mediated transport"/>
    <property type="evidence" value="ECO:0007669"/>
    <property type="project" value="UniProtKB-KW"/>
</dbReference>
<keyword evidence="7 10" id="KW-0175">Coiled coil</keyword>
<dbReference type="InterPro" id="IPR050302">
    <property type="entry name" value="Rab_GAP_TBC_domain"/>
</dbReference>
<feature type="region of interest" description="Disordered" evidence="11">
    <location>
        <begin position="346"/>
        <end position="368"/>
    </location>
</feature>
<gene>
    <name evidence="13" type="ORF">OnM2_075036</name>
</gene>
<evidence type="ECO:0000256" key="11">
    <source>
        <dbReference type="SAM" id="MobiDB-lite"/>
    </source>
</evidence>
<dbReference type="FunFam" id="1.10.472.80:FF:000044">
    <property type="entry name" value="GTPase-activating protein GYP5"/>
    <property type="match status" value="1"/>
</dbReference>
<keyword evidence="3" id="KW-0343">GTPase activation</keyword>
<evidence type="ECO:0000256" key="3">
    <source>
        <dbReference type="ARBA" id="ARBA00022468"/>
    </source>
</evidence>
<evidence type="ECO:0000256" key="7">
    <source>
        <dbReference type="ARBA" id="ARBA00023054"/>
    </source>
</evidence>
<dbReference type="Gene3D" id="1.10.472.80">
    <property type="entry name" value="Ypt/Rab-GAP domain of gyp1p, domain 3"/>
    <property type="match status" value="1"/>
</dbReference>
<feature type="compositionally biased region" description="Acidic residues" evidence="11">
    <location>
        <begin position="24"/>
        <end position="37"/>
    </location>
</feature>
<dbReference type="SUPFAM" id="SSF47923">
    <property type="entry name" value="Ypt/Rab-GAP domain of gyp1p"/>
    <property type="match status" value="2"/>
</dbReference>
<comment type="caution">
    <text evidence="13">The sequence shown here is derived from an EMBL/GenBank/DDBJ whole genome shotgun (WGS) entry which is preliminary data.</text>
</comment>
<evidence type="ECO:0000256" key="9">
    <source>
        <dbReference type="ARBA" id="ARBA00072088"/>
    </source>
</evidence>
<dbReference type="GO" id="GO:0005096">
    <property type="term" value="F:GTPase activator activity"/>
    <property type="evidence" value="ECO:0007669"/>
    <property type="project" value="UniProtKB-KW"/>
</dbReference>
<keyword evidence="4" id="KW-0963">Cytoplasm</keyword>
<evidence type="ECO:0000256" key="5">
    <source>
        <dbReference type="ARBA" id="ARBA00022892"/>
    </source>
</evidence>
<dbReference type="InterPro" id="IPR000195">
    <property type="entry name" value="Rab-GAP-TBC_dom"/>
</dbReference>
<dbReference type="GO" id="GO:0031267">
    <property type="term" value="F:small GTPase binding"/>
    <property type="evidence" value="ECO:0007669"/>
    <property type="project" value="TreeGrafter"/>
</dbReference>
<evidence type="ECO:0000256" key="8">
    <source>
        <dbReference type="ARBA" id="ARBA00061661"/>
    </source>
</evidence>
<comment type="similarity">
    <text evidence="8">Belongs to the GYP5 family.</text>
</comment>
<feature type="compositionally biased region" description="Low complexity" evidence="11">
    <location>
        <begin position="153"/>
        <end position="164"/>
    </location>
</feature>
<evidence type="ECO:0000313" key="14">
    <source>
        <dbReference type="Proteomes" id="UP000286134"/>
    </source>
</evidence>
<feature type="compositionally biased region" description="Low complexity" evidence="11">
    <location>
        <begin position="440"/>
        <end position="457"/>
    </location>
</feature>
<dbReference type="SMART" id="SM00164">
    <property type="entry name" value="TBC"/>
    <property type="match status" value="1"/>
</dbReference>
<feature type="coiled-coil region" evidence="10">
    <location>
        <begin position="761"/>
        <end position="884"/>
    </location>
</feature>
<reference evidence="13 14" key="1">
    <citation type="journal article" date="2018" name="BMC Genomics">
        <title>Comparative genome analyses reveal sequence features reflecting distinct modes of host-adaptation between dicot and monocot powdery mildew.</title>
        <authorList>
            <person name="Wu Y."/>
            <person name="Ma X."/>
            <person name="Pan Z."/>
            <person name="Kale S.D."/>
            <person name="Song Y."/>
            <person name="King H."/>
            <person name="Zhang Q."/>
            <person name="Presley C."/>
            <person name="Deng X."/>
            <person name="Wei C.I."/>
            <person name="Xiao S."/>
        </authorList>
    </citation>
    <scope>NUCLEOTIDE SEQUENCE [LARGE SCALE GENOMIC DNA]</scope>
    <source>
        <strain evidence="13">UMSG2</strain>
    </source>
</reference>
<dbReference type="AlphaFoldDB" id="A0A420HIK6"/>
<evidence type="ECO:0000256" key="4">
    <source>
        <dbReference type="ARBA" id="ARBA00022490"/>
    </source>
</evidence>
<evidence type="ECO:0000256" key="10">
    <source>
        <dbReference type="SAM" id="Coils"/>
    </source>
</evidence>
<dbReference type="Gene3D" id="1.10.8.270">
    <property type="entry name" value="putative rabgap domain of human tbc1 domain family member 14 like domains"/>
    <property type="match status" value="1"/>
</dbReference>
<sequence length="908" mass="102288">MPDLEAKIEVPYSPSLNSKNSETDQSDNETDTFEDASDASLTEPSAGRHSSTELSPSEQPQLLSIFMVDAFKTKDTIQDYPTPPPTHDIIPEINVNIESYPASPSPSTKSLSPKSSLKRICNEDSNYVNSDDITSSALNSPKQIRSELNPLKQSSPEPNSQPSSATFPNFRYPAFSRLSSPPRTLSSHESANFLTFIPALQAAQSITSPPTRTRKLTSPFLWLSRNLGKDSSPSVAPLTPSYSARRGTVSHTATNGINQETIMSNVDPTHEIDQTKLIKSAVKSNLKDRFKVLRMREEAGIQFIPDEGVKKSDASEDNKSKDASIINDESKNLAEKDIMSPILVSPSNSNSVLSSSTLVPESSGSSSSMDWDLWQSVVDEGPVAVARTSLEELNQAITTGIPNVIRGVVWQILAQSKNEELERVYRNLVARGTEKDQEMTNESSESSSVVQSMTSSNREEVITSSASSIRSEYSIAGFSIVNGLRSPLFKESETLDKVQAERKKKAQDEAAVLRKLEKTIKRDLGTRTSLSRFATSSGLQEGLFGVCKAYALYDEEVGYAQGMNFLAMPLLFNMPEDEAFCLLVRMMNQYHLRDLFIQDMPGLHMRLYQFERLLEDFEPALYCHLQRRQVTPHLYATPWFLTLFAYRFPLQLVLRIYDLILSQGLEAIIKFGIVLMQKNAAALLEISEMGALTKFLKDRLFDVYIDGTPSSGSILESGFFGSSGSSIDKEIYRADQLIRDACAVNITPELLKTYALEWEEKNKLEKQREMELEDLRLSNKNLTHKVRRLEERILDHDSEHTALATELVRTKVQNQELRDENESLKNQVDEYQDMIEKLPHEVEFRLKTEMDRLLKRNQEVHDENTCLEEEMSQMEKTLVETKMKYAEINSAHETLTRKWIDLRKALGE</sequence>
<feature type="compositionally biased region" description="Polar residues" evidence="11">
    <location>
        <begin position="39"/>
        <end position="61"/>
    </location>
</feature>
<dbReference type="PANTHER" id="PTHR47219:SF9">
    <property type="entry name" value="GTPASE ACTIVATING PROTEIN AND CENTROSOME-ASSOCIATED, ISOFORM B"/>
    <property type="match status" value="1"/>
</dbReference>
<evidence type="ECO:0000256" key="6">
    <source>
        <dbReference type="ARBA" id="ARBA00022927"/>
    </source>
</evidence>
<dbReference type="PROSITE" id="PS50086">
    <property type="entry name" value="TBC_RABGAP"/>
    <property type="match status" value="1"/>
</dbReference>
<feature type="region of interest" description="Disordered" evidence="11">
    <location>
        <begin position="149"/>
        <end position="168"/>
    </location>
</feature>
<evidence type="ECO:0000256" key="1">
    <source>
        <dbReference type="ARBA" id="ARBA00004496"/>
    </source>
</evidence>
<dbReference type="Pfam" id="PF23436">
    <property type="entry name" value="RabGap-TBC_2"/>
    <property type="match status" value="1"/>
</dbReference>
<accession>A0A420HIK6</accession>
<dbReference type="Gene3D" id="1.10.287.1490">
    <property type="match status" value="1"/>
</dbReference>
<keyword evidence="6" id="KW-0653">Protein transport</keyword>
<dbReference type="Proteomes" id="UP000286134">
    <property type="component" value="Unassembled WGS sequence"/>
</dbReference>
<feature type="region of interest" description="Disordered" evidence="11">
    <location>
        <begin position="434"/>
        <end position="457"/>
    </location>
</feature>
<dbReference type="PANTHER" id="PTHR47219">
    <property type="entry name" value="RAB GTPASE-ACTIVATING PROTEIN 1-LIKE"/>
    <property type="match status" value="1"/>
</dbReference>
<dbReference type="Gene3D" id="1.10.10.750">
    <property type="entry name" value="Ypt/Rab-GAP domain of gyp1p, domain 1"/>
    <property type="match status" value="1"/>
</dbReference>
<dbReference type="GO" id="GO:0005737">
    <property type="term" value="C:cytoplasm"/>
    <property type="evidence" value="ECO:0007669"/>
    <property type="project" value="UniProtKB-SubCell"/>
</dbReference>
<feature type="region of interest" description="Disordered" evidence="11">
    <location>
        <begin position="1"/>
        <end position="61"/>
    </location>
</feature>
<dbReference type="EMBL" id="MCFK01007522">
    <property type="protein sequence ID" value="RKF57312.1"/>
    <property type="molecule type" value="Genomic_DNA"/>
</dbReference>
<organism evidence="13 14">
    <name type="scientific">Erysiphe neolycopersici</name>
    <dbReference type="NCBI Taxonomy" id="212602"/>
    <lineage>
        <taxon>Eukaryota</taxon>
        <taxon>Fungi</taxon>
        <taxon>Dikarya</taxon>
        <taxon>Ascomycota</taxon>
        <taxon>Pezizomycotina</taxon>
        <taxon>Leotiomycetes</taxon>
        <taxon>Erysiphales</taxon>
        <taxon>Erysiphaceae</taxon>
        <taxon>Erysiphe</taxon>
    </lineage>
</organism>
<keyword evidence="5" id="KW-0931">ER-Golgi transport</keyword>
<dbReference type="InterPro" id="IPR035969">
    <property type="entry name" value="Rab-GAP_TBC_sf"/>
</dbReference>
<protein>
    <recommendedName>
        <fullName evidence="9">GTPase-activating protein GYP5</fullName>
    </recommendedName>
</protein>
<dbReference type="GO" id="GO:0015031">
    <property type="term" value="P:protein transport"/>
    <property type="evidence" value="ECO:0007669"/>
    <property type="project" value="UniProtKB-KW"/>
</dbReference>
<name>A0A420HIK6_9PEZI</name>